<evidence type="ECO:0000259" key="5">
    <source>
        <dbReference type="PROSITE" id="PS01124"/>
    </source>
</evidence>
<dbReference type="GO" id="GO:0043565">
    <property type="term" value="F:sequence-specific DNA binding"/>
    <property type="evidence" value="ECO:0007669"/>
    <property type="project" value="InterPro"/>
</dbReference>
<evidence type="ECO:0008006" key="9">
    <source>
        <dbReference type="Google" id="ProtNLM"/>
    </source>
</evidence>
<evidence type="ECO:0000313" key="7">
    <source>
        <dbReference type="EMBL" id="GGG67541.1"/>
    </source>
</evidence>
<evidence type="ECO:0000256" key="1">
    <source>
        <dbReference type="ARBA" id="ARBA00023015"/>
    </source>
</evidence>
<dbReference type="Pfam" id="PF01497">
    <property type="entry name" value="Peripla_BP_2"/>
    <property type="match status" value="1"/>
</dbReference>
<dbReference type="PROSITE" id="PS50983">
    <property type="entry name" value="FE_B12_PBP"/>
    <property type="match status" value="1"/>
</dbReference>
<dbReference type="InterPro" id="IPR037923">
    <property type="entry name" value="HTH-like"/>
</dbReference>
<protein>
    <recommendedName>
        <fullName evidence="9">AraC family transcriptional regulator</fullName>
    </recommendedName>
</protein>
<name>A0A917H4Q0_9BACL</name>
<dbReference type="SUPFAM" id="SSF53807">
    <property type="entry name" value="Helical backbone' metal receptor"/>
    <property type="match status" value="1"/>
</dbReference>
<dbReference type="InterPro" id="IPR050204">
    <property type="entry name" value="AraC_XylS_family_regulators"/>
</dbReference>
<evidence type="ECO:0000256" key="4">
    <source>
        <dbReference type="ARBA" id="ARBA00023163"/>
    </source>
</evidence>
<keyword evidence="1" id="KW-0805">Transcription regulation</keyword>
<dbReference type="InterPro" id="IPR009057">
    <property type="entry name" value="Homeodomain-like_sf"/>
</dbReference>
<sequence length="547" mass="63324">MFYKKQNAGNHIYASLEGMCFKVREMKHINRKNSSNEWELRVQFLKSYMMIVVASGQGWLTIDGRFVELREGRTYICSPGQLVEGFLQSFDERGFYELRFDVIVDEGVTGDYTDIVRQEEHFPVKGEVVASSPVSIIVLCERIADHLQRDLLQRFRGQIYFQELLYTILADALLLKERDSEAALENTKSYIEEYYQLDLKIEHLAKVAGMSERHFMRLFKKRYGCSAIEYLTIYRISQAQQLIRSGGHYRLKDIARHVGYNDDAYFRRKFTQVSGIPPAAFMRNCKLKIVAYHPAIIGQLLALKVIPCAAPSDHPWTDYYNRKFEKNNVLPLSTDTSLKLTELELAAPDFIVGLDNLTTVEEEASLRDIAPVLLLPGEGMDWRSHLTLIAQFLNKKGAADAWLEHYERRVRFVAEQITPDIYGDRLLVLRINEAGLEMMGNRSVRTVFYDDLRLQPAAGVEDTEKNRQVTIAQAAEFNADRLLLFIDENAHPSISKQTLMRSEQWRVIPAVRNGRVDVLPVYPWTEYTAFTNELMLDELLKLWRYRT</sequence>
<keyword evidence="3" id="KW-0010">Activator</keyword>
<dbReference type="EMBL" id="BMHY01000003">
    <property type="protein sequence ID" value="GGG67541.1"/>
    <property type="molecule type" value="Genomic_DNA"/>
</dbReference>
<dbReference type="Proteomes" id="UP000600247">
    <property type="component" value="Unassembled WGS sequence"/>
</dbReference>
<organism evidence="7 8">
    <name type="scientific">Paenibacillus radicis</name>
    <name type="common">ex Gao et al. 2016</name>
    <dbReference type="NCBI Taxonomy" id="1737354"/>
    <lineage>
        <taxon>Bacteria</taxon>
        <taxon>Bacillati</taxon>
        <taxon>Bacillota</taxon>
        <taxon>Bacilli</taxon>
        <taxon>Bacillales</taxon>
        <taxon>Paenibacillaceae</taxon>
        <taxon>Paenibacillus</taxon>
    </lineage>
</organism>
<dbReference type="AlphaFoldDB" id="A0A917H4Q0"/>
<dbReference type="InterPro" id="IPR002491">
    <property type="entry name" value="ABC_transptr_periplasmic_BD"/>
</dbReference>
<dbReference type="Gene3D" id="3.40.50.1980">
    <property type="entry name" value="Nitrogenase molybdenum iron protein domain"/>
    <property type="match status" value="2"/>
</dbReference>
<proteinExistence type="predicted"/>
<evidence type="ECO:0000313" key="8">
    <source>
        <dbReference type="Proteomes" id="UP000600247"/>
    </source>
</evidence>
<reference evidence="7 8" key="1">
    <citation type="journal article" date="2014" name="Int. J. Syst. Evol. Microbiol.">
        <title>Complete genome sequence of Corynebacterium casei LMG S-19264T (=DSM 44701T), isolated from a smear-ripened cheese.</title>
        <authorList>
            <consortium name="US DOE Joint Genome Institute (JGI-PGF)"/>
            <person name="Walter F."/>
            <person name="Albersmeier A."/>
            <person name="Kalinowski J."/>
            <person name="Ruckert C."/>
        </authorList>
    </citation>
    <scope>NUCLEOTIDE SEQUENCE [LARGE SCALE GENOMIC DNA]</scope>
    <source>
        <strain evidence="7 8">CGMCC 1.15286</strain>
    </source>
</reference>
<dbReference type="PROSITE" id="PS00041">
    <property type="entry name" value="HTH_ARAC_FAMILY_1"/>
    <property type="match status" value="1"/>
</dbReference>
<evidence type="ECO:0000256" key="2">
    <source>
        <dbReference type="ARBA" id="ARBA00023125"/>
    </source>
</evidence>
<keyword evidence="8" id="KW-1185">Reference proteome</keyword>
<dbReference type="SMART" id="SM00342">
    <property type="entry name" value="HTH_ARAC"/>
    <property type="match status" value="1"/>
</dbReference>
<accession>A0A917H4Q0</accession>
<feature type="domain" description="Fe/B12 periplasmic-binding" evidence="6">
    <location>
        <begin position="288"/>
        <end position="547"/>
    </location>
</feature>
<dbReference type="Gene3D" id="1.10.10.60">
    <property type="entry name" value="Homeodomain-like"/>
    <property type="match status" value="2"/>
</dbReference>
<gene>
    <name evidence="7" type="ORF">GCM10010918_22730</name>
</gene>
<dbReference type="SUPFAM" id="SSF46689">
    <property type="entry name" value="Homeodomain-like"/>
    <property type="match status" value="2"/>
</dbReference>
<feature type="domain" description="HTH araC/xylS-type" evidence="5">
    <location>
        <begin position="185"/>
        <end position="284"/>
    </location>
</feature>
<dbReference type="SUPFAM" id="SSF51215">
    <property type="entry name" value="Regulatory protein AraC"/>
    <property type="match status" value="1"/>
</dbReference>
<dbReference type="InterPro" id="IPR018060">
    <property type="entry name" value="HTH_AraC"/>
</dbReference>
<dbReference type="InterPro" id="IPR018062">
    <property type="entry name" value="HTH_AraC-typ_CS"/>
</dbReference>
<keyword evidence="2" id="KW-0238">DNA-binding</keyword>
<comment type="caution">
    <text evidence="7">The sequence shown here is derived from an EMBL/GenBank/DDBJ whole genome shotgun (WGS) entry which is preliminary data.</text>
</comment>
<dbReference type="Pfam" id="PF12833">
    <property type="entry name" value="HTH_18"/>
    <property type="match status" value="1"/>
</dbReference>
<evidence type="ECO:0000256" key="3">
    <source>
        <dbReference type="ARBA" id="ARBA00023159"/>
    </source>
</evidence>
<dbReference type="PROSITE" id="PS01124">
    <property type="entry name" value="HTH_ARAC_FAMILY_2"/>
    <property type="match status" value="1"/>
</dbReference>
<dbReference type="GO" id="GO:0003700">
    <property type="term" value="F:DNA-binding transcription factor activity"/>
    <property type="evidence" value="ECO:0007669"/>
    <property type="project" value="InterPro"/>
</dbReference>
<keyword evidence="4" id="KW-0804">Transcription</keyword>
<evidence type="ECO:0000259" key="6">
    <source>
        <dbReference type="PROSITE" id="PS50983"/>
    </source>
</evidence>
<dbReference type="PANTHER" id="PTHR46796">
    <property type="entry name" value="HTH-TYPE TRANSCRIPTIONAL ACTIVATOR RHAS-RELATED"/>
    <property type="match status" value="1"/>
</dbReference>